<keyword evidence="6 10" id="KW-1133">Transmembrane helix</keyword>
<keyword evidence="3 10" id="KW-0808">Transferase</keyword>
<feature type="transmembrane region" description="Helical" evidence="10">
    <location>
        <begin position="262"/>
        <end position="284"/>
    </location>
</feature>
<feature type="compositionally biased region" description="Low complexity" evidence="11">
    <location>
        <begin position="357"/>
        <end position="390"/>
    </location>
</feature>
<dbReference type="PANTHER" id="PTHR11157:SF126">
    <property type="entry name" value="ELONGATION OF VERY LONG CHAIN FATTY ACIDS PROTEIN"/>
    <property type="match status" value="1"/>
</dbReference>
<comment type="catalytic activity">
    <reaction evidence="10">
        <text>an acyl-CoA + malonyl-CoA + H(+) = a 3-oxoacyl-CoA + CO2 + CoA</text>
        <dbReference type="Rhea" id="RHEA:50252"/>
        <dbReference type="ChEBI" id="CHEBI:15378"/>
        <dbReference type="ChEBI" id="CHEBI:16526"/>
        <dbReference type="ChEBI" id="CHEBI:57287"/>
        <dbReference type="ChEBI" id="CHEBI:57384"/>
        <dbReference type="ChEBI" id="CHEBI:58342"/>
        <dbReference type="ChEBI" id="CHEBI:90726"/>
    </reaction>
    <physiologicalReaction direction="left-to-right" evidence="10">
        <dbReference type="Rhea" id="RHEA:50253"/>
    </physiologicalReaction>
</comment>
<evidence type="ECO:0000256" key="6">
    <source>
        <dbReference type="ARBA" id="ARBA00022989"/>
    </source>
</evidence>
<dbReference type="PANTHER" id="PTHR11157">
    <property type="entry name" value="FATTY ACID ACYL TRANSFERASE-RELATED"/>
    <property type="match status" value="1"/>
</dbReference>
<feature type="transmembrane region" description="Helical" evidence="10">
    <location>
        <begin position="236"/>
        <end position="255"/>
    </location>
</feature>
<evidence type="ECO:0000256" key="10">
    <source>
        <dbReference type="RuleBase" id="RU361115"/>
    </source>
</evidence>
<dbReference type="PhylomeDB" id="A0A0G4ICN9"/>
<keyword evidence="9 10" id="KW-0275">Fatty acid biosynthesis</keyword>
<name>A0A0G4ICN9_9ALVE</name>
<evidence type="ECO:0000256" key="5">
    <source>
        <dbReference type="ARBA" id="ARBA00022832"/>
    </source>
</evidence>
<feature type="transmembrane region" description="Helical" evidence="10">
    <location>
        <begin position="60"/>
        <end position="78"/>
    </location>
</feature>
<evidence type="ECO:0000256" key="11">
    <source>
        <dbReference type="SAM" id="MobiDB-lite"/>
    </source>
</evidence>
<dbReference type="EC" id="2.3.1.-" evidence="10"/>
<dbReference type="AlphaFoldDB" id="A0A0G4ICN9"/>
<keyword evidence="7 10" id="KW-0443">Lipid metabolism</keyword>
<dbReference type="Pfam" id="PF01151">
    <property type="entry name" value="ELO"/>
    <property type="match status" value="1"/>
</dbReference>
<dbReference type="GO" id="GO:0030148">
    <property type="term" value="P:sphingolipid biosynthetic process"/>
    <property type="evidence" value="ECO:0007669"/>
    <property type="project" value="TreeGrafter"/>
</dbReference>
<evidence type="ECO:0000256" key="8">
    <source>
        <dbReference type="ARBA" id="ARBA00023136"/>
    </source>
</evidence>
<feature type="transmembrane region" description="Helical" evidence="10">
    <location>
        <begin position="29"/>
        <end position="48"/>
    </location>
</feature>
<dbReference type="GO" id="GO:0034626">
    <property type="term" value="P:fatty acid elongation, polyunsaturated fatty acid"/>
    <property type="evidence" value="ECO:0007669"/>
    <property type="project" value="TreeGrafter"/>
</dbReference>
<evidence type="ECO:0000256" key="9">
    <source>
        <dbReference type="ARBA" id="ARBA00023160"/>
    </source>
</evidence>
<proteinExistence type="inferred from homology"/>
<evidence type="ECO:0000256" key="1">
    <source>
        <dbReference type="ARBA" id="ARBA00004141"/>
    </source>
</evidence>
<accession>A0A0G4ICN9</accession>
<dbReference type="GO" id="GO:0005789">
    <property type="term" value="C:endoplasmic reticulum membrane"/>
    <property type="evidence" value="ECO:0007669"/>
    <property type="project" value="TreeGrafter"/>
</dbReference>
<dbReference type="EMBL" id="CDMZ01005822">
    <property type="protein sequence ID" value="CEM54845.1"/>
    <property type="molecule type" value="Genomic_DNA"/>
</dbReference>
<sequence length="525" mass="57031">MISSLQAFMDMWQEPGAGSRLAESLTVPLLTAIALYIPVIALIAKLTSSHKKYELKWFSIFWYGTLSFFSGLGAFLMMRDDASLLLRVYQPEAGYKAATRAVVALFCLTKSVEFGDTVLLVLKKRPVSFLHGFHHFTVALYCWHAQLVNVSFAHLFVLINLCVHCVMYGYYTLSTLIGRGSAGGVRAMVSKVLFKIRPMITSFQLIQMFVGSSISWRAAMGVGSLEGLPEVESNNAVWALAMYASYAVLFGHFFVKSYLKKWAPAATVTCATMLVCGLSGLRVMLCHSSLARLLLEVVVMCEVGSVWRLMSGATRAERRAQREMSVSASVIDTSASQETQKDEEETEVRHRSVDRLSSTASTSTSASSIQQQPQVVPSTASSSASASSRSTQRFSLAGHIRRRVVAVTGGLQEDVAGSDNENAHSAAKLRTAQRVTTVAGLVASCAFGHYVHSSAVLGFLVHGCMRLCAEVLLSEACVLLAERRRLRRAQKGVGSSVGELEKAIGRETASVALFPSVLMSLANMS</sequence>
<keyword evidence="2 10" id="KW-0444">Lipid biosynthesis</keyword>
<keyword evidence="4 10" id="KW-0812">Transmembrane</keyword>
<feature type="compositionally biased region" description="Polar residues" evidence="11">
    <location>
        <begin position="324"/>
        <end position="338"/>
    </location>
</feature>
<evidence type="ECO:0000256" key="4">
    <source>
        <dbReference type="ARBA" id="ARBA00022692"/>
    </source>
</evidence>
<comment type="similarity">
    <text evidence="10">Belongs to the ELO family.</text>
</comment>
<dbReference type="GO" id="GO:0042761">
    <property type="term" value="P:very long-chain fatty acid biosynthetic process"/>
    <property type="evidence" value="ECO:0007669"/>
    <property type="project" value="TreeGrafter"/>
</dbReference>
<keyword evidence="5 10" id="KW-0276">Fatty acid metabolism</keyword>
<evidence type="ECO:0000256" key="3">
    <source>
        <dbReference type="ARBA" id="ARBA00022679"/>
    </source>
</evidence>
<dbReference type="GO" id="GO:0019367">
    <property type="term" value="P:fatty acid elongation, saturated fatty acid"/>
    <property type="evidence" value="ECO:0007669"/>
    <property type="project" value="TreeGrafter"/>
</dbReference>
<keyword evidence="8 10" id="KW-0472">Membrane</keyword>
<feature type="transmembrane region" description="Helical" evidence="10">
    <location>
        <begin position="192"/>
        <end position="216"/>
    </location>
</feature>
<organism evidence="12">
    <name type="scientific">Chromera velia CCMP2878</name>
    <dbReference type="NCBI Taxonomy" id="1169474"/>
    <lineage>
        <taxon>Eukaryota</taxon>
        <taxon>Sar</taxon>
        <taxon>Alveolata</taxon>
        <taxon>Colpodellida</taxon>
        <taxon>Chromeraceae</taxon>
        <taxon>Chromera</taxon>
    </lineage>
</organism>
<evidence type="ECO:0000256" key="2">
    <source>
        <dbReference type="ARBA" id="ARBA00022516"/>
    </source>
</evidence>
<protein>
    <recommendedName>
        <fullName evidence="10">Elongation of fatty acids protein</fullName>
        <ecNumber evidence="10">2.3.1.-</ecNumber>
    </recommendedName>
</protein>
<dbReference type="GO" id="GO:0034625">
    <property type="term" value="P:fatty acid elongation, monounsaturated fatty acid"/>
    <property type="evidence" value="ECO:0007669"/>
    <property type="project" value="TreeGrafter"/>
</dbReference>
<feature type="region of interest" description="Disordered" evidence="11">
    <location>
        <begin position="324"/>
        <end position="390"/>
    </location>
</feature>
<feature type="transmembrane region" description="Helical" evidence="10">
    <location>
        <begin position="152"/>
        <end position="171"/>
    </location>
</feature>
<dbReference type="GO" id="GO:0009922">
    <property type="term" value="F:fatty acid elongase activity"/>
    <property type="evidence" value="ECO:0007669"/>
    <property type="project" value="InterPro"/>
</dbReference>
<comment type="subcellular location">
    <subcellularLocation>
        <location evidence="1">Membrane</location>
        <topology evidence="1">Multi-pass membrane protein</topology>
    </subcellularLocation>
</comment>
<reference evidence="12" key="1">
    <citation type="submission" date="2014-11" db="EMBL/GenBank/DDBJ databases">
        <authorList>
            <person name="Otto D Thomas"/>
            <person name="Naeem Raeece"/>
        </authorList>
    </citation>
    <scope>NUCLEOTIDE SEQUENCE</scope>
</reference>
<dbReference type="VEuPathDB" id="CryptoDB:Cvel_13090"/>
<dbReference type="InterPro" id="IPR002076">
    <property type="entry name" value="ELO_fam"/>
</dbReference>
<gene>
    <name evidence="12" type="ORF">Cvel_13090</name>
</gene>
<evidence type="ECO:0000256" key="7">
    <source>
        <dbReference type="ARBA" id="ARBA00023098"/>
    </source>
</evidence>
<evidence type="ECO:0000313" key="12">
    <source>
        <dbReference type="EMBL" id="CEM54845.1"/>
    </source>
</evidence>